<comment type="similarity">
    <text evidence="12">Belongs to the pannexin family.</text>
</comment>
<dbReference type="STRING" id="48709.A0A1D2N3Z4"/>
<comment type="caution">
    <text evidence="13">The sequence shown here is derived from an EMBL/GenBank/DDBJ whole genome shotgun (WGS) entry which is preliminary data.</text>
</comment>
<keyword evidence="14" id="KW-1185">Reference proteome</keyword>
<dbReference type="AlphaFoldDB" id="A0A1D2N3Z4"/>
<dbReference type="GO" id="GO:0007602">
    <property type="term" value="P:phototransduction"/>
    <property type="evidence" value="ECO:0007669"/>
    <property type="project" value="TreeGrafter"/>
</dbReference>
<feature type="transmembrane region" description="Helical" evidence="12">
    <location>
        <begin position="190"/>
        <end position="212"/>
    </location>
</feature>
<accession>A0A1D2N3Z4</accession>
<feature type="transmembrane region" description="Helical" evidence="12">
    <location>
        <begin position="112"/>
        <end position="134"/>
    </location>
</feature>
<evidence type="ECO:0000256" key="9">
    <source>
        <dbReference type="ARBA" id="ARBA00023065"/>
    </source>
</evidence>
<keyword evidence="10 12" id="KW-0472">Membrane</keyword>
<dbReference type="OrthoDB" id="5867527at2759"/>
<keyword evidence="11 12" id="KW-0407">Ion channel</keyword>
<dbReference type="InterPro" id="IPR000990">
    <property type="entry name" value="Innexin"/>
</dbReference>
<dbReference type="Pfam" id="PF00876">
    <property type="entry name" value="Innexin"/>
    <property type="match status" value="1"/>
</dbReference>
<dbReference type="GO" id="GO:0005243">
    <property type="term" value="F:gap junction channel activity"/>
    <property type="evidence" value="ECO:0007669"/>
    <property type="project" value="TreeGrafter"/>
</dbReference>
<proteinExistence type="inferred from homology"/>
<gene>
    <name evidence="12" type="primary">inx</name>
    <name evidence="13" type="ORF">Ocin01_06670</name>
</gene>
<dbReference type="GO" id="GO:0034220">
    <property type="term" value="P:monoatomic ion transmembrane transport"/>
    <property type="evidence" value="ECO:0007669"/>
    <property type="project" value="UniProtKB-KW"/>
</dbReference>
<dbReference type="GO" id="GO:0005921">
    <property type="term" value="C:gap junction"/>
    <property type="evidence" value="ECO:0007669"/>
    <property type="project" value="UniProtKB-SubCell"/>
</dbReference>
<evidence type="ECO:0000256" key="6">
    <source>
        <dbReference type="ARBA" id="ARBA00022868"/>
    </source>
</evidence>
<evidence type="ECO:0000313" key="14">
    <source>
        <dbReference type="Proteomes" id="UP000094527"/>
    </source>
</evidence>
<evidence type="ECO:0000256" key="5">
    <source>
        <dbReference type="ARBA" id="ARBA00022692"/>
    </source>
</evidence>
<organism evidence="13 14">
    <name type="scientific">Orchesella cincta</name>
    <name type="common">Springtail</name>
    <name type="synonym">Podura cincta</name>
    <dbReference type="NCBI Taxonomy" id="48709"/>
    <lineage>
        <taxon>Eukaryota</taxon>
        <taxon>Metazoa</taxon>
        <taxon>Ecdysozoa</taxon>
        <taxon>Arthropoda</taxon>
        <taxon>Hexapoda</taxon>
        <taxon>Collembola</taxon>
        <taxon>Entomobryomorpha</taxon>
        <taxon>Entomobryoidea</taxon>
        <taxon>Orchesellidae</taxon>
        <taxon>Orchesellinae</taxon>
        <taxon>Orchesella</taxon>
    </lineage>
</organism>
<evidence type="ECO:0000256" key="4">
    <source>
        <dbReference type="ARBA" id="ARBA00022475"/>
    </source>
</evidence>
<comment type="subcellular location">
    <subcellularLocation>
        <location evidence="1">Cell junction</location>
        <location evidence="1">Gap junction</location>
    </subcellularLocation>
    <subcellularLocation>
        <location evidence="2 12">Cell membrane</location>
        <topology evidence="2 12">Multi-pass membrane protein</topology>
    </subcellularLocation>
</comment>
<reference evidence="13 14" key="1">
    <citation type="journal article" date="2016" name="Genome Biol. Evol.">
        <title>Gene Family Evolution Reflects Adaptation to Soil Environmental Stressors in the Genome of the Collembolan Orchesella cincta.</title>
        <authorList>
            <person name="Faddeeva-Vakhrusheva A."/>
            <person name="Derks M.F."/>
            <person name="Anvar S.Y."/>
            <person name="Agamennone V."/>
            <person name="Suring W."/>
            <person name="Smit S."/>
            <person name="van Straalen N.M."/>
            <person name="Roelofs D."/>
        </authorList>
    </citation>
    <scope>NUCLEOTIDE SEQUENCE [LARGE SCALE GENOMIC DNA]</scope>
    <source>
        <tissue evidence="13">Mixed pool</tissue>
    </source>
</reference>
<protein>
    <recommendedName>
        <fullName evidence="12">Innexin</fullName>
    </recommendedName>
</protein>
<evidence type="ECO:0000256" key="8">
    <source>
        <dbReference type="ARBA" id="ARBA00022989"/>
    </source>
</evidence>
<comment type="function">
    <text evidence="12">Structural component of the gap junctions.</text>
</comment>
<keyword evidence="5 12" id="KW-0812">Transmembrane</keyword>
<comment type="caution">
    <text evidence="12">Lacks conserved residue(s) required for the propagation of feature annotation.</text>
</comment>
<dbReference type="EMBL" id="LJIJ01000239">
    <property type="protein sequence ID" value="ODN00007.1"/>
    <property type="molecule type" value="Genomic_DNA"/>
</dbReference>
<dbReference type="Proteomes" id="UP000094527">
    <property type="component" value="Unassembled WGS sequence"/>
</dbReference>
<keyword evidence="4" id="KW-1003">Cell membrane</keyword>
<evidence type="ECO:0000256" key="10">
    <source>
        <dbReference type="ARBA" id="ARBA00023136"/>
    </source>
</evidence>
<evidence type="ECO:0000256" key="7">
    <source>
        <dbReference type="ARBA" id="ARBA00022949"/>
    </source>
</evidence>
<keyword evidence="3 12" id="KW-0813">Transport</keyword>
<keyword evidence="6" id="KW-0303">Gap junction</keyword>
<evidence type="ECO:0000256" key="2">
    <source>
        <dbReference type="ARBA" id="ARBA00004651"/>
    </source>
</evidence>
<dbReference type="GO" id="GO:0005886">
    <property type="term" value="C:plasma membrane"/>
    <property type="evidence" value="ECO:0007669"/>
    <property type="project" value="UniProtKB-SubCell"/>
</dbReference>
<sequence>MADLLKALSIAEVKSKFRVRLDKVIIENRAFRLFSRVTAGCLFLCAGKHIDCINPPKEDIRPEALNQYCFIMGTYTVPELYNLTVGIDIAHPGVGTFHFDDEENSQQQYHTWYQWVPIAFFFQGITFLLPHMLWKALEKDKIKSYCDLEVASSVNLKTRSLNDNSDPEKKRKTISKAAVYFVGTMSYNNFYAFAYIFCEILNVVVLAFNFYFTDCFLGAGDFANYGPEVVSFSKLEDSETEGLISPMDRIFPKVTKCDFHKYGPSGG</sequence>
<dbReference type="PANTHER" id="PTHR11893">
    <property type="entry name" value="INNEXIN"/>
    <property type="match status" value="1"/>
</dbReference>
<name>A0A1D2N3Z4_ORCCI</name>
<dbReference type="PANTHER" id="PTHR11893:SF38">
    <property type="entry name" value="INNEXIN INX7"/>
    <property type="match status" value="1"/>
</dbReference>
<evidence type="ECO:0000256" key="11">
    <source>
        <dbReference type="ARBA" id="ARBA00023303"/>
    </source>
</evidence>
<evidence type="ECO:0000256" key="3">
    <source>
        <dbReference type="ARBA" id="ARBA00022448"/>
    </source>
</evidence>
<keyword evidence="7" id="KW-0965">Cell junction</keyword>
<evidence type="ECO:0000313" key="13">
    <source>
        <dbReference type="EMBL" id="ODN00007.1"/>
    </source>
</evidence>
<dbReference type="PRINTS" id="PR01262">
    <property type="entry name" value="INNEXIN"/>
</dbReference>
<dbReference type="PROSITE" id="PS51013">
    <property type="entry name" value="PANNEXIN"/>
    <property type="match status" value="1"/>
</dbReference>
<keyword evidence="9 12" id="KW-0406">Ion transport</keyword>
<keyword evidence="8 12" id="KW-1133">Transmembrane helix</keyword>
<evidence type="ECO:0000256" key="12">
    <source>
        <dbReference type="RuleBase" id="RU010713"/>
    </source>
</evidence>
<evidence type="ECO:0000256" key="1">
    <source>
        <dbReference type="ARBA" id="ARBA00004610"/>
    </source>
</evidence>